<evidence type="ECO:0000256" key="10">
    <source>
        <dbReference type="ARBA" id="ARBA00047899"/>
    </source>
</evidence>
<evidence type="ECO:0000256" key="5">
    <source>
        <dbReference type="ARBA" id="ARBA00022741"/>
    </source>
</evidence>
<keyword evidence="16" id="KW-1185">Reference proteome</keyword>
<keyword evidence="6 15" id="KW-0418">Kinase</keyword>
<dbReference type="SUPFAM" id="SSF54747">
    <property type="entry name" value="Ribosomal L11/L12e N-terminal domain"/>
    <property type="match status" value="1"/>
</dbReference>
<accession>A0A9P4XDL4</accession>
<dbReference type="InterPro" id="IPR017441">
    <property type="entry name" value="Protein_kinase_ATP_BS"/>
</dbReference>
<dbReference type="PANTHER" id="PTHR24343">
    <property type="entry name" value="SERINE/THREONINE KINASE"/>
    <property type="match status" value="1"/>
</dbReference>
<dbReference type="InterPro" id="IPR000911">
    <property type="entry name" value="Ribosomal_uL11"/>
</dbReference>
<keyword evidence="7 12" id="KW-0067">ATP-binding</keyword>
<dbReference type="GO" id="GO:0006412">
    <property type="term" value="P:translation"/>
    <property type="evidence" value="ECO:0007669"/>
    <property type="project" value="InterPro"/>
</dbReference>
<dbReference type="AlphaFoldDB" id="A0A9P4XDL4"/>
<evidence type="ECO:0000256" key="12">
    <source>
        <dbReference type="PROSITE-ProRule" id="PRU10141"/>
    </source>
</evidence>
<dbReference type="GO" id="GO:0003735">
    <property type="term" value="F:structural constituent of ribosome"/>
    <property type="evidence" value="ECO:0007669"/>
    <property type="project" value="InterPro"/>
</dbReference>
<feature type="compositionally biased region" description="Polar residues" evidence="13">
    <location>
        <begin position="333"/>
        <end position="359"/>
    </location>
</feature>
<dbReference type="SMART" id="SM00649">
    <property type="entry name" value="RL11"/>
    <property type="match status" value="1"/>
</dbReference>
<feature type="compositionally biased region" description="Basic and acidic residues" evidence="13">
    <location>
        <begin position="360"/>
        <end position="369"/>
    </location>
</feature>
<dbReference type="InterPro" id="IPR000719">
    <property type="entry name" value="Prot_kinase_dom"/>
</dbReference>
<dbReference type="Proteomes" id="UP000801864">
    <property type="component" value="Unassembled WGS sequence"/>
</dbReference>
<keyword evidence="4" id="KW-0808">Transferase</keyword>
<organism evidence="15 16">
    <name type="scientific">Trichoderma lentiforme</name>
    <dbReference type="NCBI Taxonomy" id="1567552"/>
    <lineage>
        <taxon>Eukaryota</taxon>
        <taxon>Fungi</taxon>
        <taxon>Dikarya</taxon>
        <taxon>Ascomycota</taxon>
        <taxon>Pezizomycotina</taxon>
        <taxon>Sordariomycetes</taxon>
        <taxon>Hypocreomycetidae</taxon>
        <taxon>Hypocreales</taxon>
        <taxon>Hypocreaceae</taxon>
        <taxon>Trichoderma</taxon>
    </lineage>
</organism>
<evidence type="ECO:0000256" key="7">
    <source>
        <dbReference type="ARBA" id="ARBA00022840"/>
    </source>
</evidence>
<keyword evidence="8" id="KW-0689">Ribosomal protein</keyword>
<dbReference type="GO" id="GO:0005524">
    <property type="term" value="F:ATP binding"/>
    <property type="evidence" value="ECO:0007669"/>
    <property type="project" value="UniProtKB-UniRule"/>
</dbReference>
<feature type="compositionally biased region" description="Polar residues" evidence="13">
    <location>
        <begin position="471"/>
        <end position="496"/>
    </location>
</feature>
<feature type="compositionally biased region" description="Basic residues" evidence="13">
    <location>
        <begin position="514"/>
        <end position="524"/>
    </location>
</feature>
<dbReference type="GO" id="GO:0005829">
    <property type="term" value="C:cytosol"/>
    <property type="evidence" value="ECO:0007669"/>
    <property type="project" value="TreeGrafter"/>
</dbReference>
<dbReference type="FunFam" id="1.10.510.10:FF:000595">
    <property type="entry name" value="Protein kinase, putative (AFU_orthologue AFUA_5G11840)"/>
    <property type="match status" value="1"/>
</dbReference>
<dbReference type="HAMAP" id="MF_00736">
    <property type="entry name" value="Ribosomal_uL11"/>
    <property type="match status" value="1"/>
</dbReference>
<evidence type="ECO:0000256" key="11">
    <source>
        <dbReference type="ARBA" id="ARBA00048679"/>
    </source>
</evidence>
<keyword evidence="9" id="KW-0687">Ribonucleoprotein</keyword>
<feature type="compositionally biased region" description="Basic and acidic residues" evidence="13">
    <location>
        <begin position="386"/>
        <end position="400"/>
    </location>
</feature>
<comment type="similarity">
    <text evidence="1">Belongs to the universal ribosomal protein uL11 family.</text>
</comment>
<evidence type="ECO:0000256" key="2">
    <source>
        <dbReference type="ARBA" id="ARBA00012513"/>
    </source>
</evidence>
<dbReference type="InterPro" id="IPR020784">
    <property type="entry name" value="Ribosomal_uL11_N"/>
</dbReference>
<evidence type="ECO:0000259" key="14">
    <source>
        <dbReference type="PROSITE" id="PS50011"/>
    </source>
</evidence>
<evidence type="ECO:0000256" key="6">
    <source>
        <dbReference type="ARBA" id="ARBA00022777"/>
    </source>
</evidence>
<dbReference type="PROSITE" id="PS00107">
    <property type="entry name" value="PROTEIN_KINASE_ATP"/>
    <property type="match status" value="1"/>
</dbReference>
<name>A0A9P4XDL4_9HYPO</name>
<dbReference type="PANTHER" id="PTHR24343:SF137">
    <property type="entry name" value="SERINE_THREONINE-PROTEIN KINASE HRK1"/>
    <property type="match status" value="1"/>
</dbReference>
<evidence type="ECO:0000256" key="13">
    <source>
        <dbReference type="SAM" id="MobiDB-lite"/>
    </source>
</evidence>
<dbReference type="SMART" id="SM00220">
    <property type="entry name" value="S_TKc"/>
    <property type="match status" value="1"/>
</dbReference>
<keyword evidence="5 12" id="KW-0547">Nucleotide-binding</keyword>
<dbReference type="EMBL" id="QLNT01000013">
    <property type="protein sequence ID" value="KAF3068610.1"/>
    <property type="molecule type" value="Genomic_DNA"/>
</dbReference>
<dbReference type="SUPFAM" id="SSF56112">
    <property type="entry name" value="Protein kinase-like (PK-like)"/>
    <property type="match status" value="1"/>
</dbReference>
<feature type="region of interest" description="Disordered" evidence="13">
    <location>
        <begin position="171"/>
        <end position="233"/>
    </location>
</feature>
<dbReference type="EC" id="2.7.11.1" evidence="2"/>
<protein>
    <recommendedName>
        <fullName evidence="2">non-specific serine/threonine protein kinase</fullName>
        <ecNumber evidence="2">2.7.11.1</ecNumber>
    </recommendedName>
</protein>
<gene>
    <name evidence="15" type="ORF">CFAM422_007550</name>
</gene>
<feature type="binding site" evidence="12">
    <location>
        <position position="589"/>
    </location>
    <ligand>
        <name>ATP</name>
        <dbReference type="ChEBI" id="CHEBI:30616"/>
    </ligand>
</feature>
<feature type="compositionally biased region" description="Polar residues" evidence="13">
    <location>
        <begin position="288"/>
        <end position="305"/>
    </location>
</feature>
<feature type="region of interest" description="Disordered" evidence="13">
    <location>
        <begin position="806"/>
        <end position="839"/>
    </location>
</feature>
<dbReference type="Gene3D" id="3.30.1550.10">
    <property type="entry name" value="Ribosomal protein L11/L12, N-terminal domain"/>
    <property type="match status" value="1"/>
</dbReference>
<evidence type="ECO:0000256" key="3">
    <source>
        <dbReference type="ARBA" id="ARBA00022527"/>
    </source>
</evidence>
<dbReference type="GO" id="GO:0005840">
    <property type="term" value="C:ribosome"/>
    <property type="evidence" value="ECO:0007669"/>
    <property type="project" value="UniProtKB-KW"/>
</dbReference>
<evidence type="ECO:0000313" key="16">
    <source>
        <dbReference type="Proteomes" id="UP000801864"/>
    </source>
</evidence>
<dbReference type="GO" id="GO:1990904">
    <property type="term" value="C:ribonucleoprotein complex"/>
    <property type="evidence" value="ECO:0007669"/>
    <property type="project" value="UniProtKB-KW"/>
</dbReference>
<feature type="compositionally biased region" description="Low complexity" evidence="13">
    <location>
        <begin position="403"/>
        <end position="427"/>
    </location>
</feature>
<feature type="domain" description="Protein kinase" evidence="14">
    <location>
        <begin position="560"/>
        <end position="892"/>
    </location>
</feature>
<sequence length="929" mass="100503">MVAADASCFKIYKISIVSTRRYCASPKLQHSASCKSNPTMSKAKGAAAGVDTIVKLIVGAGQASPSPPVGPALGSKGVKSMDFCKEFNARTAHIVPGTPMPCRVTVRPDRSFTFDVRTPQTSWLLLNAVGAPTGKKGNRKGVSKPGHETVDDTSAAGTGTASTAASAAAAGSGAAASSDQVSRSPSKESSGSKPHDGPASVRFSSAVEEIEPAAPPVAQPAAPASLKTTTNTSDRFDTFNEVAADQIKAFQKSMNHGLPLQERRMSTFGFEAFSLPASRVNSREDASNDSTRLPTPNSSGWQSPHGSPRLSALASPPLTPAGSDPEKRLNKESAVTSAPTSAVNDSHLITPQPSTSTDKALTRTADRKVLTHRPASSDHAMSRASSTDEQRGESRAHRQDMFSVGPSSVPVSRESSPSRSAASYYYSKPMAPGGDANDPYAKGRRPPQLQHPTRHSVDPRFVFSRKKKHGTSPTSSKTSLGMYTQQSKQSDDSGSNDGAHGHAATGSMSDLKRFFRKSGHHKKRDVSPSSIKSSSKSSQASRSTQQLPFGDDHGLTSKYGKLGKVLGSGAGGSVRLMRRTEDGTVFAVKEFRARHTYETEREYNKKVTAEFCVGSTLHHGNVIETLDILQEKGRWFEVMEYAPFDLFAIVMTGKMSREEIRCSFLQILNGVTYLHSMGLAHRDLKLDNVVVSDKGIMKIIDFGSAHVFKYPFESGSVPAKGIVGSDPYLAPEVYDAKEYNAEEVDIWSLAIIFCCMTLRRFPWKIPRMTDNSYKLFAASPTPGHDPGKLLRPKSTNDLSSVAAREFLPDDGPTAHNNHTHKRQDSTDTPPPEQEKLPIPGVNVTTDKKEVIRGPWRILRLLPRESRHIIHRMLDINPKTRARMGEILEEPWVADTVICQQVDNGDVMPAADHKHILEPPNSQPPAPKKA</sequence>
<dbReference type="InterPro" id="IPR011009">
    <property type="entry name" value="Kinase-like_dom_sf"/>
</dbReference>
<evidence type="ECO:0000256" key="4">
    <source>
        <dbReference type="ARBA" id="ARBA00022679"/>
    </source>
</evidence>
<evidence type="ECO:0000256" key="8">
    <source>
        <dbReference type="ARBA" id="ARBA00022980"/>
    </source>
</evidence>
<feature type="compositionally biased region" description="Low complexity" evidence="13">
    <location>
        <begin position="171"/>
        <end position="192"/>
    </location>
</feature>
<comment type="catalytic activity">
    <reaction evidence="10">
        <text>L-threonyl-[protein] + ATP = O-phospho-L-threonyl-[protein] + ADP + H(+)</text>
        <dbReference type="Rhea" id="RHEA:46608"/>
        <dbReference type="Rhea" id="RHEA-COMP:11060"/>
        <dbReference type="Rhea" id="RHEA-COMP:11605"/>
        <dbReference type="ChEBI" id="CHEBI:15378"/>
        <dbReference type="ChEBI" id="CHEBI:30013"/>
        <dbReference type="ChEBI" id="CHEBI:30616"/>
        <dbReference type="ChEBI" id="CHEBI:61977"/>
        <dbReference type="ChEBI" id="CHEBI:456216"/>
        <dbReference type="EC" id="2.7.11.1"/>
    </reaction>
</comment>
<comment type="catalytic activity">
    <reaction evidence="11">
        <text>L-seryl-[protein] + ATP = O-phospho-L-seryl-[protein] + ADP + H(+)</text>
        <dbReference type="Rhea" id="RHEA:17989"/>
        <dbReference type="Rhea" id="RHEA-COMP:9863"/>
        <dbReference type="Rhea" id="RHEA-COMP:11604"/>
        <dbReference type="ChEBI" id="CHEBI:15378"/>
        <dbReference type="ChEBI" id="CHEBI:29999"/>
        <dbReference type="ChEBI" id="CHEBI:30616"/>
        <dbReference type="ChEBI" id="CHEBI:83421"/>
        <dbReference type="ChEBI" id="CHEBI:456216"/>
        <dbReference type="EC" id="2.7.11.1"/>
    </reaction>
</comment>
<dbReference type="GO" id="GO:0004674">
    <property type="term" value="F:protein serine/threonine kinase activity"/>
    <property type="evidence" value="ECO:0007669"/>
    <property type="project" value="UniProtKB-KW"/>
</dbReference>
<reference evidence="15 16" key="1">
    <citation type="submission" date="2018-06" db="EMBL/GenBank/DDBJ databases">
        <title>Genome analysis of cellulolytic fungus Trichoderma lentiforme CFAM-422.</title>
        <authorList>
            <person name="Steindorff A.S."/>
            <person name="Formighieri E.F."/>
            <person name="Midorikawa G.E.O."/>
            <person name="Tamietti M.S."/>
            <person name="Ramos E.Z."/>
            <person name="Silva A.S."/>
            <person name="Bon E.P.S."/>
            <person name="Mendes T.D."/>
            <person name="Damaso M.C.T."/>
            <person name="Favaro L.C.L."/>
        </authorList>
    </citation>
    <scope>NUCLEOTIDE SEQUENCE [LARGE SCALE GENOMIC DNA]</scope>
    <source>
        <strain evidence="15 16">CFAM-422</strain>
    </source>
</reference>
<dbReference type="InterPro" id="IPR008271">
    <property type="entry name" value="Ser/Thr_kinase_AS"/>
</dbReference>
<evidence type="ECO:0000256" key="1">
    <source>
        <dbReference type="ARBA" id="ARBA00010537"/>
    </source>
</evidence>
<keyword evidence="3" id="KW-0723">Serine/threonine-protein kinase</keyword>
<dbReference type="Pfam" id="PF03946">
    <property type="entry name" value="Ribosomal_L11_N"/>
    <property type="match status" value="1"/>
</dbReference>
<evidence type="ECO:0000256" key="9">
    <source>
        <dbReference type="ARBA" id="ARBA00023274"/>
    </source>
</evidence>
<dbReference type="FunFam" id="3.30.1550.10:FF:000004">
    <property type="entry name" value="Mitochondrial 54S ribosomal protein YmL19"/>
    <property type="match status" value="1"/>
</dbReference>
<dbReference type="InterPro" id="IPR036796">
    <property type="entry name" value="Ribosomal_uL11_N_sf"/>
</dbReference>
<feature type="region of interest" description="Disordered" evidence="13">
    <location>
        <begin position="129"/>
        <end position="158"/>
    </location>
</feature>
<dbReference type="PROSITE" id="PS50011">
    <property type="entry name" value="PROTEIN_KINASE_DOM"/>
    <property type="match status" value="1"/>
</dbReference>
<dbReference type="Pfam" id="PF00069">
    <property type="entry name" value="Pkinase"/>
    <property type="match status" value="1"/>
</dbReference>
<dbReference type="PROSITE" id="PS00108">
    <property type="entry name" value="PROTEIN_KINASE_ST"/>
    <property type="match status" value="1"/>
</dbReference>
<dbReference type="Gene3D" id="1.10.510.10">
    <property type="entry name" value="Transferase(Phosphotransferase) domain 1"/>
    <property type="match status" value="2"/>
</dbReference>
<feature type="region of interest" description="Disordered" evidence="13">
    <location>
        <begin position="280"/>
        <end position="555"/>
    </location>
</feature>
<evidence type="ECO:0000313" key="15">
    <source>
        <dbReference type="EMBL" id="KAF3068610.1"/>
    </source>
</evidence>
<feature type="compositionally biased region" description="Low complexity" evidence="13">
    <location>
        <begin position="527"/>
        <end position="543"/>
    </location>
</feature>
<comment type="caution">
    <text evidence="15">The sequence shown here is derived from an EMBL/GenBank/DDBJ whole genome shotgun (WGS) entry which is preliminary data.</text>
</comment>
<dbReference type="CDD" id="cd00349">
    <property type="entry name" value="Ribosomal_L11"/>
    <property type="match status" value="1"/>
</dbReference>
<proteinExistence type="inferred from homology"/>